<sequence>MMSAAAVSPTTQLPSLQEVLPEFLSTRSSESPSHVPAARPAYVHEFENAAAVGNASPLVYTDSTSSDSIYRGASLSPQESLYSYSLTSGHKSFSVSSASSISSAGSSISSSSGSSGMSPIDYQPRSIFYSGSGPGSEEYQYHGRFKEMYGPKRNSVSGYSPPPPPPPPPSLSSSSSAGYYNAAAGYTPDAAYLQAAAFGPTSTSDLIQRQQQHQQLSVRSVDERHHPHHHHQSSAHSQKKRRGNLPKHVTDILRNWLNAHVQHPYPTEEEKTMFMQQTGLTMNQISNWFINARRRRLPALNKEAAAVAAGAIGTPVTVGKR</sequence>
<reference evidence="2" key="1">
    <citation type="journal article" date="2024" name="Front. Bioeng. Biotechnol.">
        <title>Genome-scale model development and genomic sequencing of the oleaginous clade Lipomyces.</title>
        <authorList>
            <person name="Czajka J.J."/>
            <person name="Han Y."/>
            <person name="Kim J."/>
            <person name="Mondo S.J."/>
            <person name="Hofstad B.A."/>
            <person name="Robles A."/>
            <person name="Haridas S."/>
            <person name="Riley R."/>
            <person name="LaButti K."/>
            <person name="Pangilinan J."/>
            <person name="Andreopoulos W."/>
            <person name="Lipzen A."/>
            <person name="Yan J."/>
            <person name="Wang M."/>
            <person name="Ng V."/>
            <person name="Grigoriev I.V."/>
            <person name="Spatafora J.W."/>
            <person name="Magnuson J.K."/>
            <person name="Baker S.E."/>
            <person name="Pomraning K.R."/>
        </authorList>
    </citation>
    <scope>NUCLEOTIDE SEQUENCE [LARGE SCALE GENOMIC DNA]</scope>
    <source>
        <strain evidence="2">CBS 10300</strain>
    </source>
</reference>
<keyword evidence="1" id="KW-0371">Homeobox</keyword>
<protein>
    <submittedName>
        <fullName evidence="1">Homeobox KN domain-containing protein</fullName>
    </submittedName>
</protein>
<name>A0ACC3TXJ9_9ASCO</name>
<dbReference type="Proteomes" id="UP001489719">
    <property type="component" value="Unassembled WGS sequence"/>
</dbReference>
<accession>A0ACC3TXJ9</accession>
<keyword evidence="2" id="KW-1185">Reference proteome</keyword>
<keyword evidence="1" id="KW-0238">DNA-binding</keyword>
<comment type="caution">
    <text evidence="1">The sequence shown here is derived from an EMBL/GenBank/DDBJ whole genome shotgun (WGS) entry which is preliminary data.</text>
</comment>
<organism evidence="1 2">
    <name type="scientific">Lipomyces orientalis</name>
    <dbReference type="NCBI Taxonomy" id="1233043"/>
    <lineage>
        <taxon>Eukaryota</taxon>
        <taxon>Fungi</taxon>
        <taxon>Dikarya</taxon>
        <taxon>Ascomycota</taxon>
        <taxon>Saccharomycotina</taxon>
        <taxon>Lipomycetes</taxon>
        <taxon>Lipomycetales</taxon>
        <taxon>Lipomycetaceae</taxon>
        <taxon>Lipomyces</taxon>
    </lineage>
</organism>
<dbReference type="EMBL" id="MU970038">
    <property type="protein sequence ID" value="KAK9325780.1"/>
    <property type="molecule type" value="Genomic_DNA"/>
</dbReference>
<evidence type="ECO:0000313" key="1">
    <source>
        <dbReference type="EMBL" id="KAK9325780.1"/>
    </source>
</evidence>
<proteinExistence type="predicted"/>
<gene>
    <name evidence="1" type="ORF">V1517DRAFT_313447</name>
</gene>
<evidence type="ECO:0000313" key="2">
    <source>
        <dbReference type="Proteomes" id="UP001489719"/>
    </source>
</evidence>